<reference evidence="4" key="1">
    <citation type="journal article" date="2018" name="Environ. Microbiol.">
        <title>Sporulation capability and amylosome conservation among diverse human colonic and rumen isolates of the keystone starch-degrader Ruminococcus bromii.</title>
        <authorList>
            <person name="Mukhopadhya I."/>
            <person name="Morais S."/>
            <person name="Laverde-Gomez J."/>
            <person name="Sheridan P.O."/>
            <person name="Walker A.W."/>
            <person name="Kelly W."/>
            <person name="Klieve A.V."/>
            <person name="Ouwerkerk D."/>
            <person name="Duncan S.H."/>
            <person name="Louis P."/>
            <person name="Koropatkin N."/>
            <person name="Cockburn D."/>
            <person name="Kibler R."/>
            <person name="Cooper P.J."/>
            <person name="Sandoval C."/>
            <person name="Crost E."/>
            <person name="Juge N."/>
            <person name="Bayer E.A."/>
            <person name="Flint H.J."/>
        </authorList>
    </citation>
    <scope>NUCLEOTIDE SEQUENCE [LARGE SCALE GENOMIC DNA]</scope>
    <source>
        <strain evidence="4">ATCC 27255</strain>
    </source>
</reference>
<keyword evidence="5" id="KW-1185">Reference proteome</keyword>
<feature type="domain" description="AAA" evidence="3">
    <location>
        <begin position="3"/>
        <end position="164"/>
    </location>
</feature>
<dbReference type="GO" id="GO:0009898">
    <property type="term" value="C:cytoplasmic side of plasma membrane"/>
    <property type="evidence" value="ECO:0007669"/>
    <property type="project" value="TreeGrafter"/>
</dbReference>
<keyword evidence="4" id="KW-0132">Cell division</keyword>
<gene>
    <name evidence="4" type="primary">minD</name>
    <name evidence="4" type="ORF">RBATCC27255_00171</name>
</gene>
<name>A0A2N0V0H3_9FIRM</name>
<dbReference type="InterPro" id="IPR050625">
    <property type="entry name" value="ParA/MinD_ATPase"/>
</dbReference>
<evidence type="ECO:0000313" key="4">
    <source>
        <dbReference type="EMBL" id="PKD32698.1"/>
    </source>
</evidence>
<keyword evidence="2" id="KW-0067">ATP-binding</keyword>
<keyword evidence="4" id="KW-0131">Cell cycle</keyword>
<evidence type="ECO:0000313" key="5">
    <source>
        <dbReference type="Proteomes" id="UP000233425"/>
    </source>
</evidence>
<dbReference type="Pfam" id="PF13614">
    <property type="entry name" value="AAA_31"/>
    <property type="match status" value="1"/>
</dbReference>
<dbReference type="Proteomes" id="UP000233425">
    <property type="component" value="Unassembled WGS sequence"/>
</dbReference>
<evidence type="ECO:0000256" key="1">
    <source>
        <dbReference type="ARBA" id="ARBA00022741"/>
    </source>
</evidence>
<dbReference type="InterPro" id="IPR025669">
    <property type="entry name" value="AAA_dom"/>
</dbReference>
<dbReference type="PANTHER" id="PTHR43384">
    <property type="entry name" value="SEPTUM SITE-DETERMINING PROTEIN MIND HOMOLOG, CHLOROPLASTIC-RELATED"/>
    <property type="match status" value="1"/>
</dbReference>
<dbReference type="SUPFAM" id="SSF52540">
    <property type="entry name" value="P-loop containing nucleoside triphosphate hydrolases"/>
    <property type="match status" value="1"/>
</dbReference>
<dbReference type="EMBL" id="NNSR01000016">
    <property type="protein sequence ID" value="PKD32698.1"/>
    <property type="molecule type" value="Genomic_DNA"/>
</dbReference>
<dbReference type="RefSeq" id="WP_101028327.1">
    <property type="nucleotide sequence ID" value="NZ_CABMMZ010000016.1"/>
</dbReference>
<keyword evidence="1" id="KW-0547">Nucleotide-binding</keyword>
<dbReference type="InterPro" id="IPR027417">
    <property type="entry name" value="P-loop_NTPase"/>
</dbReference>
<dbReference type="GO" id="GO:0051782">
    <property type="term" value="P:negative regulation of cell division"/>
    <property type="evidence" value="ECO:0007669"/>
    <property type="project" value="TreeGrafter"/>
</dbReference>
<evidence type="ECO:0000259" key="3">
    <source>
        <dbReference type="Pfam" id="PF13614"/>
    </source>
</evidence>
<accession>A0A2N0V0H3</accession>
<proteinExistence type="predicted"/>
<dbReference type="PANTHER" id="PTHR43384:SF6">
    <property type="entry name" value="SEPTUM SITE-DETERMINING PROTEIN MIND HOMOLOG, CHLOROPLASTIC"/>
    <property type="match status" value="1"/>
</dbReference>
<dbReference type="GeneID" id="93768773"/>
<organism evidence="4 5">
    <name type="scientific">Ruminococcus bromii</name>
    <dbReference type="NCBI Taxonomy" id="40518"/>
    <lineage>
        <taxon>Bacteria</taxon>
        <taxon>Bacillati</taxon>
        <taxon>Bacillota</taxon>
        <taxon>Clostridia</taxon>
        <taxon>Eubacteriales</taxon>
        <taxon>Oscillospiraceae</taxon>
        <taxon>Ruminococcus</taxon>
    </lineage>
</organism>
<dbReference type="GO" id="GO:0016887">
    <property type="term" value="F:ATP hydrolysis activity"/>
    <property type="evidence" value="ECO:0007669"/>
    <property type="project" value="TreeGrafter"/>
</dbReference>
<protein>
    <submittedName>
        <fullName evidence="4">Cell division inhibitor MinD</fullName>
    </submittedName>
</protein>
<comment type="caution">
    <text evidence="4">The sequence shown here is derived from an EMBL/GenBank/DDBJ whole genome shotgun (WGS) entry which is preliminary data.</text>
</comment>
<dbReference type="Gene3D" id="3.40.50.300">
    <property type="entry name" value="P-loop containing nucleotide triphosphate hydrolases"/>
    <property type="match status" value="1"/>
</dbReference>
<sequence>MDNVIVVASGKGGTGKSTVCICLSVALVKQGKRVLLIDCDCGMRGLDIMLDMEQDIIFDASDAVCGNCTFGEAIYKSKNNENLYLMAAPFDTENELSPSVFTQLVDSVKDSFDFVLIDSPAGIGSGFETAAAPADRALIVTNAEPTGVRGAVKVRRKLESMGKKNIRLVINRFDRKLFTQLGFYEDLDSVIDATQTQLIALVPFDIRISVIVQRGVAGLNWSAAASVFDCLAQRLEGKHVPLAFKG</sequence>
<evidence type="ECO:0000256" key="2">
    <source>
        <dbReference type="ARBA" id="ARBA00022840"/>
    </source>
</evidence>
<dbReference type="GO" id="GO:0005829">
    <property type="term" value="C:cytosol"/>
    <property type="evidence" value="ECO:0007669"/>
    <property type="project" value="TreeGrafter"/>
</dbReference>
<dbReference type="CDD" id="cd02036">
    <property type="entry name" value="MinD"/>
    <property type="match status" value="1"/>
</dbReference>
<dbReference type="GO" id="GO:0005524">
    <property type="term" value="F:ATP binding"/>
    <property type="evidence" value="ECO:0007669"/>
    <property type="project" value="UniProtKB-KW"/>
</dbReference>
<dbReference type="AlphaFoldDB" id="A0A2N0V0H3"/>
<dbReference type="GO" id="GO:0051301">
    <property type="term" value="P:cell division"/>
    <property type="evidence" value="ECO:0007669"/>
    <property type="project" value="UniProtKB-KW"/>
</dbReference>